<dbReference type="EMBL" id="MT774405">
    <property type="protein sequence ID" value="QOR60013.1"/>
    <property type="molecule type" value="Genomic_DNA"/>
</dbReference>
<sequence length="364" mass="40367">MLELGIAGGRAVPLQKRTVGNTNISDVFDGVNHIWPTRDDVAYFYDFNSILLRFIWSTSNGRDFDTGTNITNAPGIPNEVVGWSWGSSEDRTQPFLYWGGDNTQSGAECVMVDIKSIQDVYTNDTSLTMPELLIVLLRGNWYGTKEDGIVTVECTAYKGGVIVKAYQMSGADMGVPTQSFVFADKDGWVYEEGMPNKIWVGETVVHADETNTNRYYKINPVDDSVEGMPNLTIQRDFTFNGTLSTSVNGYVTFNGKLYKTWNNLTNIDGNIIIGSVRCLNTNTMTEEGLIKVIAMNEDGTIYHPTIDTAFRYGYVAGNSEKRGLQFIRSYVTSRDGSAADEEFAVVNYFDKTEAGQVVALNPIT</sequence>
<dbReference type="RefSeq" id="YP_010112986.1">
    <property type="nucleotide sequence ID" value="NC_055898.1"/>
</dbReference>
<name>A0A7M1RZY6_9CAUD</name>
<dbReference type="GeneID" id="65131573"/>
<accession>A0A7M1RZY6</accession>
<evidence type="ECO:0000313" key="2">
    <source>
        <dbReference type="Proteomes" id="UP000594057"/>
    </source>
</evidence>
<reference evidence="1 2" key="1">
    <citation type="submission" date="2020-07" db="EMBL/GenBank/DDBJ databases">
        <title>Taxonomic proposal: Crassvirales, a new order of highly abundant and diverse bacterial viruses.</title>
        <authorList>
            <person name="Shkoporov A.N."/>
            <person name="Stockdale S.R."/>
            <person name="Guerin E."/>
            <person name="Ross R.P."/>
            <person name="Hill C."/>
        </authorList>
    </citation>
    <scope>NUCLEOTIDE SEQUENCE [LARGE SCALE GENOMIC DNA]</scope>
</reference>
<dbReference type="Proteomes" id="UP000594057">
    <property type="component" value="Segment"/>
</dbReference>
<proteinExistence type="predicted"/>
<keyword evidence="2" id="KW-1185">Reference proteome</keyword>
<protein>
    <submittedName>
        <fullName evidence="1">Uncharacterized protein</fullName>
    </submittedName>
</protein>
<dbReference type="KEGG" id="vg:65131573"/>
<evidence type="ECO:0000313" key="1">
    <source>
        <dbReference type="EMBL" id="QOR60013.1"/>
    </source>
</evidence>
<organism evidence="1 2">
    <name type="scientific">uncultured phage cr115_1</name>
    <dbReference type="NCBI Taxonomy" id="2772089"/>
    <lineage>
        <taxon>Viruses</taxon>
        <taxon>Duplodnaviria</taxon>
        <taxon>Heunggongvirae</taxon>
        <taxon>Uroviricota</taxon>
        <taxon>Caudoviricetes</taxon>
        <taxon>Crassvirales</taxon>
        <taxon>Suoliviridae</taxon>
        <taxon>Uncouvirinae</taxon>
        <taxon>Birpovirus</taxon>
        <taxon>Birpovirus hiberniae</taxon>
    </lineage>
</organism>